<dbReference type="InterPro" id="IPR017019">
    <property type="entry name" value="DNA_replication_prd_bac"/>
</dbReference>
<feature type="domain" description="DnaB/C C-terminal" evidence="3">
    <location>
        <begin position="133"/>
        <end position="202"/>
    </location>
</feature>
<gene>
    <name evidence="4" type="ORF">OCV99_16630</name>
</gene>
<dbReference type="NCBIfam" id="TIGR01446">
    <property type="entry name" value="DnaD_dom"/>
    <property type="match status" value="2"/>
</dbReference>
<comment type="similarity">
    <text evidence="1">Belongs to the DnaB/DnaD family.</text>
</comment>
<name>A0ABT2RRU7_9FIRM</name>
<feature type="region of interest" description="Disordered" evidence="2">
    <location>
        <begin position="90"/>
        <end position="116"/>
    </location>
</feature>
<proteinExistence type="inferred from homology"/>
<dbReference type="InterPro" id="IPR006343">
    <property type="entry name" value="DnaB/C_C"/>
</dbReference>
<sequence>MTKLILTNHVQGNATLLENEFIDNYMPKANGEFVKVYLLLLRHLNDPSVSRDISGIADILDCTEKDVIRALNYWKNLGLLDYETMPDRDTKAKTGTVAEKTPESEAEPKTDVPHPQNITAFKNRRELKELLFVTEQYLGKTLTVTDINTITYFYDELGMSVDLIEYLIEYCVENNHKSMHYIKKVAISWAEQDIKTVSAAKNSTLLYNKNYYSVLNAYGIKGRAPAPSEAAYIRRWTEEYGLPLELILEACSRTIEAIHQPGFSYTEKILKDWMDKNVHSLQDVRLLDQEFHREKHLKKSPAIQKSASGKPSQNRFNNFEGRTYEDMDDLTRRLIQTR</sequence>
<dbReference type="EMBL" id="JAOQJU010000037">
    <property type="protein sequence ID" value="MCU6688127.1"/>
    <property type="molecule type" value="Genomic_DNA"/>
</dbReference>
<comment type="caution">
    <text evidence="4">The sequence shown here is derived from an EMBL/GenBank/DDBJ whole genome shotgun (WGS) entry which is preliminary data.</text>
</comment>
<dbReference type="PANTHER" id="PTHR37293">
    <property type="entry name" value="PHAGE REPLICATION PROTEIN-RELATED"/>
    <property type="match status" value="1"/>
</dbReference>
<evidence type="ECO:0000313" key="4">
    <source>
        <dbReference type="EMBL" id="MCU6688127.1"/>
    </source>
</evidence>
<evidence type="ECO:0000256" key="2">
    <source>
        <dbReference type="SAM" id="MobiDB-lite"/>
    </source>
</evidence>
<dbReference type="Gene3D" id="1.10.10.630">
    <property type="entry name" value="DnaD domain-like"/>
    <property type="match status" value="2"/>
</dbReference>
<dbReference type="InterPro" id="IPR053162">
    <property type="entry name" value="DnaD"/>
</dbReference>
<dbReference type="Pfam" id="PF07261">
    <property type="entry name" value="DnaB_2"/>
    <property type="match status" value="2"/>
</dbReference>
<keyword evidence="5" id="KW-1185">Reference proteome</keyword>
<feature type="region of interest" description="Disordered" evidence="2">
    <location>
        <begin position="298"/>
        <end position="321"/>
    </location>
</feature>
<dbReference type="SUPFAM" id="SSF158499">
    <property type="entry name" value="DnaD domain-like"/>
    <property type="match status" value="2"/>
</dbReference>
<evidence type="ECO:0000313" key="5">
    <source>
        <dbReference type="Proteomes" id="UP001652431"/>
    </source>
</evidence>
<dbReference type="InterPro" id="IPR034829">
    <property type="entry name" value="DnaD-like_sf"/>
</dbReference>
<dbReference type="PANTHER" id="PTHR37293:SF5">
    <property type="entry name" value="DNA REPLICATION PROTEIN"/>
    <property type="match status" value="1"/>
</dbReference>
<dbReference type="Proteomes" id="UP001652431">
    <property type="component" value="Unassembled WGS sequence"/>
</dbReference>
<protein>
    <submittedName>
        <fullName evidence="4">DnaD domain protein</fullName>
    </submittedName>
</protein>
<organism evidence="4 5">
    <name type="scientific">Dorea acetigenes</name>
    <dbReference type="NCBI Taxonomy" id="2981787"/>
    <lineage>
        <taxon>Bacteria</taxon>
        <taxon>Bacillati</taxon>
        <taxon>Bacillota</taxon>
        <taxon>Clostridia</taxon>
        <taxon>Lachnospirales</taxon>
        <taxon>Lachnospiraceae</taxon>
        <taxon>Dorea</taxon>
    </lineage>
</organism>
<evidence type="ECO:0000256" key="1">
    <source>
        <dbReference type="ARBA" id="ARBA00093462"/>
    </source>
</evidence>
<dbReference type="RefSeq" id="WP_158372043.1">
    <property type="nucleotide sequence ID" value="NZ_JAOQJU010000037.1"/>
</dbReference>
<feature type="domain" description="DnaB/C C-terminal" evidence="3">
    <location>
        <begin position="221"/>
        <end position="285"/>
    </location>
</feature>
<feature type="compositionally biased region" description="Polar residues" evidence="2">
    <location>
        <begin position="303"/>
        <end position="317"/>
    </location>
</feature>
<accession>A0ABT2RRU7</accession>
<evidence type="ECO:0000259" key="3">
    <source>
        <dbReference type="Pfam" id="PF07261"/>
    </source>
</evidence>
<reference evidence="4 5" key="1">
    <citation type="journal article" date="2021" name="ISME Commun">
        <title>Automated analysis of genomic sequences facilitates high-throughput and comprehensive description of bacteria.</title>
        <authorList>
            <person name="Hitch T.C.A."/>
        </authorList>
    </citation>
    <scope>NUCLEOTIDE SEQUENCE [LARGE SCALE GENOMIC DNA]</scope>
    <source>
        <strain evidence="4 5">Sanger_03</strain>
    </source>
</reference>
<dbReference type="PIRSF" id="PIRSF033722">
    <property type="entry name" value="DnaD_CA_C3587_prd"/>
    <property type="match status" value="1"/>
</dbReference>
<feature type="compositionally biased region" description="Basic and acidic residues" evidence="2">
    <location>
        <begin position="100"/>
        <end position="112"/>
    </location>
</feature>